<organism evidence="1 2">
    <name type="scientific">Psittacicella hinzii</name>
    <dbReference type="NCBI Taxonomy" id="2028575"/>
    <lineage>
        <taxon>Bacteria</taxon>
        <taxon>Pseudomonadati</taxon>
        <taxon>Pseudomonadota</taxon>
        <taxon>Gammaproteobacteria</taxon>
        <taxon>Pasteurellales</taxon>
        <taxon>Psittacicellaceae</taxon>
        <taxon>Psittacicella</taxon>
    </lineage>
</organism>
<accession>A0A3A1YBZ8</accession>
<keyword evidence="2" id="KW-1185">Reference proteome</keyword>
<reference evidence="1 2" key="1">
    <citation type="submission" date="2017-08" db="EMBL/GenBank/DDBJ databases">
        <title>Reclassification of Bisgaard taxon 37 and 44.</title>
        <authorList>
            <person name="Christensen H."/>
        </authorList>
    </citation>
    <scope>NUCLEOTIDE SEQUENCE [LARGE SCALE GENOMIC DNA]</scope>
    <source>
        <strain evidence="1 2">B96_3</strain>
    </source>
</reference>
<dbReference type="Proteomes" id="UP000265691">
    <property type="component" value="Unassembled WGS sequence"/>
</dbReference>
<comment type="caution">
    <text evidence="1">The sequence shown here is derived from an EMBL/GenBank/DDBJ whole genome shotgun (WGS) entry which is preliminary data.</text>
</comment>
<dbReference type="RefSeq" id="WP_119524691.1">
    <property type="nucleotide sequence ID" value="NZ_NRHC01000026.1"/>
</dbReference>
<proteinExistence type="predicted"/>
<gene>
    <name evidence="1" type="ORF">CKF54_02385</name>
</gene>
<name>A0A3A1YBZ8_9GAMM</name>
<protein>
    <submittedName>
        <fullName evidence="1">Uncharacterized protein</fullName>
    </submittedName>
</protein>
<evidence type="ECO:0000313" key="2">
    <source>
        <dbReference type="Proteomes" id="UP000265691"/>
    </source>
</evidence>
<dbReference type="OrthoDB" id="9820386at2"/>
<evidence type="ECO:0000313" key="1">
    <source>
        <dbReference type="EMBL" id="RIY33744.1"/>
    </source>
</evidence>
<sequence length="1003" mass="117380">MNLNTTDFLKKLFYSPGVTLLLNLERKHNILVHQAINSLVSNIHYDNSLKNYWNNFYYTNRWWNKSFSDNFSDEPQQMLGFFYQKRLESASINPKQQALIYKDKSLDNDELNYQENDAIQRKLDKQIGFNNLLYWSNNFSSFYKTYLAANASYFESNYLDNAQHVLNHIKATLKNNYFLQVPYENNLYSLSASAEINNFTSEESLIVNKQVDLLPPPPPLTNYALALGEAFRLNHLTFAQICALVDVIFDQKNESKFYTVSYSQLNAKGKDLIVKLGLNQYLLPEFFVLPEEYCNLKEDLEFFTFNFAQYKTTLASFRILGKEALLAGARELYPAISKIKIKLAKKRYGVYHVVSVVPFFGSDILNIGESVFCDQIGRLDVDQEIIDALDRIILESVDTSALSLLIEDPRSLEDVEYNIKLITSIDYRAPEYNPAYKGTIDILDTPFTIYPQVFSKALAKNILADFLPLSPCLEFLSKKFYFSDNRIEGLSEEFQVARRNLVPLENLPRVTNTNLYNEKDTDYLEDILAQVPEEYKDYVRKNIDKDDQLPIEAVNTNFPAKHRFDYEERHRSIKPIPYAKSLNDIDFLAKENRYSDLEDIVFTEVYKQNQIDVNNFLPINPYKGERKYKDIINLIKDARCKTISSFYLDLNQDLTYYDLVKIEEDYPDNNLIIAPYTVKVFVANNGGFINYEQLNYYHGLVYIDKPINETTSDNSEQIEVDRTSFLTVDKSIDYLVKRQNIHALEEVPTLSLKALDYYLNQRRYSRLDTPDQPLPEVIYIEDVVTFLIHSLPKSRCNYDFKLLKDYYHNLIEHNSYSKSQKDLIKLSIYEFNQEFEKFTQGINQIFQSLNSLANEFKIQIIMNFNLTSVLQAFGLTANDFWSGIEDSKLNFFKFTYSNDNYEELDELDNRELLHKTIIKDLSPNIVVEKDPQLYLTLLQNSNYDLTTLALVELVQEDYHYLLDVKSKLKVSLASQALNFFSEYKVDFKSFNFYYYPYSKKVEF</sequence>
<dbReference type="AlphaFoldDB" id="A0A3A1YBZ8"/>
<dbReference type="EMBL" id="NRHC01000026">
    <property type="protein sequence ID" value="RIY33744.1"/>
    <property type="molecule type" value="Genomic_DNA"/>
</dbReference>